<accession>A0ACB8H2D7</accession>
<evidence type="ECO:0000313" key="1">
    <source>
        <dbReference type="EMBL" id="KAH9482004.1"/>
    </source>
</evidence>
<protein>
    <submittedName>
        <fullName evidence="1">MFS-type transporter 1</fullName>
    </submittedName>
</protein>
<keyword evidence="2" id="KW-1185">Reference proteome</keyword>
<dbReference type="Proteomes" id="UP000664032">
    <property type="component" value="Unassembled WGS sequence"/>
</dbReference>
<comment type="caution">
    <text evidence="1">The sequence shown here is derived from an EMBL/GenBank/DDBJ whole genome shotgun (WGS) entry which is preliminary data.</text>
</comment>
<name>A0ACB8H2D7_PSICU</name>
<organism evidence="1 2">
    <name type="scientific">Psilocybe cubensis</name>
    <name type="common">Psychedelic mushroom</name>
    <name type="synonym">Stropharia cubensis</name>
    <dbReference type="NCBI Taxonomy" id="181762"/>
    <lineage>
        <taxon>Eukaryota</taxon>
        <taxon>Fungi</taxon>
        <taxon>Dikarya</taxon>
        <taxon>Basidiomycota</taxon>
        <taxon>Agaricomycotina</taxon>
        <taxon>Agaricomycetes</taxon>
        <taxon>Agaricomycetidae</taxon>
        <taxon>Agaricales</taxon>
        <taxon>Agaricineae</taxon>
        <taxon>Strophariaceae</taxon>
        <taxon>Psilocybe</taxon>
    </lineage>
</organism>
<proteinExistence type="predicted"/>
<dbReference type="EMBL" id="JAFIQS020000005">
    <property type="protein sequence ID" value="KAH9482004.1"/>
    <property type="molecule type" value="Genomic_DNA"/>
</dbReference>
<evidence type="ECO:0000313" key="2">
    <source>
        <dbReference type="Proteomes" id="UP000664032"/>
    </source>
</evidence>
<gene>
    <name evidence="1" type="ORF">JR316_0006534</name>
</gene>
<reference evidence="1" key="1">
    <citation type="submission" date="2021-10" db="EMBL/GenBank/DDBJ databases">
        <title>Psilocybe cubensis genome.</title>
        <authorList>
            <person name="Mckernan K.J."/>
            <person name="Crawford S."/>
            <person name="Trippe A."/>
            <person name="Kane L.T."/>
            <person name="Mclaughlin S."/>
        </authorList>
    </citation>
    <scope>NUCLEOTIDE SEQUENCE</scope>
    <source>
        <strain evidence="1">MGC-MH-2018</strain>
    </source>
</reference>
<sequence>MTRNPQEMTTVTPFVDKQEDHNDRESDRTRTPSPVPLDYTPLGTAGGWLNSCIIVLTVTTAMIINTGNSTSVSIALPTIERDLALEPAELQWIMSAYPLSSYGRAASSSSSAELQIWCGFTTNVVTLDVLRALQGCGAAATIPSSLGILAHAFPPSRARSLAFATFAAGAPVGAVFGTAVGGVLTEFTEQTWRSSFFLFSGLTFLAFFGGLISIDPDVPSDEPDKRIDWIGSLLVSGGLILVVFVLSQGEVAPQQWRTPYIIALLVIGVLLIVIFLFWQRHLESVQNDPNAPYSWLTPPPLMKLSIWTRANGRFAAMMAIAFTNWCAFMSWTYWVQNYKGYSAMQTVVRLLPMFVSGIACNVFVGLMAAHVTVVWLVAIGAGATAAACLLFAIINPETTYWAYAFNASYLSVMGADFVFSAGTLFIAKFSLPHEQSVSGALFNTMTQLGTAVGVTVSTVVFNSVNSRLDSNEDNISTFRAAQWTGLAFGIIGKFTFHTYVQFQKLNSTSCLSICTATTLGIVFFYGVGVVGHRGPASDSVSHSEKGSVTPFTASPTESDTDGRTMTVSSRGNLLTEAGSSVPSQFFAYGGGGMSNSGLTAASSPELGAERRKNKGSPEIISGGERAG</sequence>